<keyword evidence="2" id="KW-1185">Reference proteome</keyword>
<dbReference type="RefSeq" id="XP_001735445.1">
    <property type="nucleotide sequence ID" value="XM_001735393.1"/>
</dbReference>
<dbReference type="AlphaFoldDB" id="B0EAU0"/>
<dbReference type="OrthoDB" id="32675at2759"/>
<proteinExistence type="predicted"/>
<dbReference type="KEGG" id="edi:EDI_102150"/>
<accession>B0EAU0</accession>
<dbReference type="eggNOG" id="ENOG502RH8E">
    <property type="taxonomic scope" value="Eukaryota"/>
</dbReference>
<dbReference type="GeneID" id="5880404"/>
<dbReference type="Proteomes" id="UP000008076">
    <property type="component" value="Unassembled WGS sequence"/>
</dbReference>
<evidence type="ECO:0000313" key="2">
    <source>
        <dbReference type="Proteomes" id="UP000008076"/>
    </source>
</evidence>
<evidence type="ECO:0000313" key="1">
    <source>
        <dbReference type="EMBL" id="EDR28350.1"/>
    </source>
</evidence>
<dbReference type="EMBL" id="DS548511">
    <property type="protein sequence ID" value="EDR28350.1"/>
    <property type="molecule type" value="Genomic_DNA"/>
</dbReference>
<reference evidence="2" key="1">
    <citation type="submission" date="2007-12" db="EMBL/GenBank/DDBJ databases">
        <title>Annotation of Entamoeba dispar SAW760.</title>
        <authorList>
            <person name="Lorenzi H."/>
            <person name="Inman J."/>
            <person name="Schobel S."/>
            <person name="Amedeo P."/>
            <person name="Caler E."/>
        </authorList>
    </citation>
    <scope>NUCLEOTIDE SEQUENCE [LARGE SCALE GENOMIC DNA]</scope>
    <source>
        <strain evidence="2">ATCC PRA-260 / SAW760</strain>
    </source>
</reference>
<organism evidence="2">
    <name type="scientific">Entamoeba dispar (strain ATCC PRA-260 / SAW760)</name>
    <dbReference type="NCBI Taxonomy" id="370354"/>
    <lineage>
        <taxon>Eukaryota</taxon>
        <taxon>Amoebozoa</taxon>
        <taxon>Evosea</taxon>
        <taxon>Archamoebae</taxon>
        <taxon>Mastigamoebida</taxon>
        <taxon>Entamoebidae</taxon>
        <taxon>Entamoeba</taxon>
    </lineage>
</organism>
<name>B0EAU0_ENTDS</name>
<protein>
    <submittedName>
        <fullName evidence="1">Uncharacterized protein</fullName>
    </submittedName>
</protein>
<gene>
    <name evidence="1" type="ORF">EDI_102150</name>
</gene>
<dbReference type="VEuPathDB" id="AmoebaDB:EDI_102150"/>
<sequence length="286" mass="33619">MSIIKKSTKSISESTDKKRKSVSNEIKEKSFIIGCVIRCGISLELERKTKNDEEGLQNFNIISVCDERIQEEINKRFKEWEKFIQENNEEVEQRDKDKSYQNINYETLLEELSNYGNQINYKKTRGSSKTVKRKRISTFNGIRQEEIYEIGEKVNKYLIKEIRIEEGKKKKECRQVINEIDPNIIITPLFSNFKVYCSESNYDNENFNQIEQIPDYYLSNIVQIPDYYLSNIVQIPDYYHNVSSVNVLPNNCCTEDMFLLNPQVPSLFEQTGCPNIDESNLKSQSM</sequence>